<evidence type="ECO:0000256" key="7">
    <source>
        <dbReference type="PROSITE-ProRule" id="PRU00023"/>
    </source>
</evidence>
<dbReference type="PANTHER" id="PTHR24186:SF37">
    <property type="entry name" value="PGG DOMAIN-CONTAINING PROTEIN"/>
    <property type="match status" value="1"/>
</dbReference>
<dbReference type="AlphaFoldDB" id="A0A061GS79"/>
<evidence type="ECO:0000256" key="1">
    <source>
        <dbReference type="ARBA" id="ARBA00004141"/>
    </source>
</evidence>
<dbReference type="Gramene" id="EOY29994">
    <property type="protein sequence ID" value="EOY29994"/>
    <property type="gene ID" value="TCM_037349"/>
</dbReference>
<protein>
    <submittedName>
        <fullName evidence="10">Ankyrin repeat family protein, putative</fullName>
    </submittedName>
</protein>
<dbReference type="GO" id="GO:0016020">
    <property type="term" value="C:membrane"/>
    <property type="evidence" value="ECO:0000318"/>
    <property type="project" value="GO_Central"/>
</dbReference>
<evidence type="ECO:0000256" key="6">
    <source>
        <dbReference type="ARBA" id="ARBA00023136"/>
    </source>
</evidence>
<dbReference type="eggNOG" id="KOG0504">
    <property type="taxonomic scope" value="Eukaryota"/>
</dbReference>
<keyword evidence="6 8" id="KW-0472">Membrane</keyword>
<organism evidence="10 11">
    <name type="scientific">Theobroma cacao</name>
    <name type="common">Cacao</name>
    <name type="synonym">Cocoa</name>
    <dbReference type="NCBI Taxonomy" id="3641"/>
    <lineage>
        <taxon>Eukaryota</taxon>
        <taxon>Viridiplantae</taxon>
        <taxon>Streptophyta</taxon>
        <taxon>Embryophyta</taxon>
        <taxon>Tracheophyta</taxon>
        <taxon>Spermatophyta</taxon>
        <taxon>Magnoliopsida</taxon>
        <taxon>eudicotyledons</taxon>
        <taxon>Gunneridae</taxon>
        <taxon>Pentapetalae</taxon>
        <taxon>rosids</taxon>
        <taxon>malvids</taxon>
        <taxon>Malvales</taxon>
        <taxon>Malvaceae</taxon>
        <taxon>Byttnerioideae</taxon>
        <taxon>Theobroma</taxon>
    </lineage>
</organism>
<dbReference type="PROSITE" id="PS50088">
    <property type="entry name" value="ANK_REPEAT"/>
    <property type="match status" value="4"/>
</dbReference>
<feature type="domain" description="PGG" evidence="9">
    <location>
        <begin position="655"/>
        <end position="752"/>
    </location>
</feature>
<dbReference type="PANTHER" id="PTHR24186">
    <property type="entry name" value="PROTEIN PHOSPHATASE 1 REGULATORY SUBUNIT"/>
    <property type="match status" value="1"/>
</dbReference>
<dbReference type="Gene3D" id="1.25.40.20">
    <property type="entry name" value="Ankyrin repeat-containing domain"/>
    <property type="match status" value="2"/>
</dbReference>
<gene>
    <name evidence="10" type="ORF">TCM_037349</name>
</gene>
<dbReference type="HOGENOM" id="CLU_352828_0_0_1"/>
<dbReference type="InParanoid" id="A0A061GS79"/>
<evidence type="ECO:0000256" key="2">
    <source>
        <dbReference type="ARBA" id="ARBA00022692"/>
    </source>
</evidence>
<feature type="repeat" description="ANK" evidence="7">
    <location>
        <begin position="75"/>
        <end position="107"/>
    </location>
</feature>
<feature type="repeat" description="ANK" evidence="7">
    <location>
        <begin position="109"/>
        <end position="130"/>
    </location>
</feature>
<evidence type="ECO:0000259" key="9">
    <source>
        <dbReference type="Pfam" id="PF13962"/>
    </source>
</evidence>
<feature type="transmembrane region" description="Helical" evidence="8">
    <location>
        <begin position="726"/>
        <end position="751"/>
    </location>
</feature>
<feature type="transmembrane region" description="Helical" evidence="8">
    <location>
        <begin position="354"/>
        <end position="375"/>
    </location>
</feature>
<feature type="transmembrane region" description="Helical" evidence="8">
    <location>
        <begin position="698"/>
        <end position="719"/>
    </location>
</feature>
<dbReference type="InterPro" id="IPR036770">
    <property type="entry name" value="Ankyrin_rpt-contain_sf"/>
</dbReference>
<name>A0A061GS79_THECC</name>
<keyword evidence="5 7" id="KW-0040">ANK repeat</keyword>
<dbReference type="FunFam" id="1.25.40.20:FF:000477">
    <property type="entry name" value="Ankyrin repeat family protein"/>
    <property type="match status" value="1"/>
</dbReference>
<dbReference type="InterPro" id="IPR002110">
    <property type="entry name" value="Ankyrin_rpt"/>
</dbReference>
<evidence type="ECO:0000256" key="5">
    <source>
        <dbReference type="ARBA" id="ARBA00023043"/>
    </source>
</evidence>
<keyword evidence="4 8" id="KW-1133">Transmembrane helix</keyword>
<dbReference type="PROSITE" id="PS50297">
    <property type="entry name" value="ANK_REP_REGION"/>
    <property type="match status" value="3"/>
</dbReference>
<dbReference type="Pfam" id="PF13962">
    <property type="entry name" value="PGG"/>
    <property type="match status" value="2"/>
</dbReference>
<feature type="repeat" description="ANK" evidence="7">
    <location>
        <begin position="446"/>
        <end position="467"/>
    </location>
</feature>
<keyword evidence="2 8" id="KW-0812">Transmembrane</keyword>
<evidence type="ECO:0000256" key="8">
    <source>
        <dbReference type="SAM" id="Phobius"/>
    </source>
</evidence>
<accession>A0A061GS79</accession>
<feature type="transmembrane region" description="Helical" evidence="8">
    <location>
        <begin position="771"/>
        <end position="790"/>
    </location>
</feature>
<dbReference type="Pfam" id="PF12796">
    <property type="entry name" value="Ank_2"/>
    <property type="match status" value="3"/>
</dbReference>
<feature type="repeat" description="ANK" evidence="7">
    <location>
        <begin position="179"/>
        <end position="212"/>
    </location>
</feature>
<dbReference type="Proteomes" id="UP000026915">
    <property type="component" value="Chromosome 9"/>
</dbReference>
<evidence type="ECO:0000313" key="11">
    <source>
        <dbReference type="Proteomes" id="UP000026915"/>
    </source>
</evidence>
<dbReference type="EMBL" id="CM001887">
    <property type="protein sequence ID" value="EOY29994.1"/>
    <property type="molecule type" value="Genomic_DNA"/>
</dbReference>
<keyword evidence="3" id="KW-0677">Repeat</keyword>
<proteinExistence type="predicted"/>
<dbReference type="STRING" id="3641.A0A061GS79"/>
<evidence type="ECO:0000313" key="10">
    <source>
        <dbReference type="EMBL" id="EOY29994.1"/>
    </source>
</evidence>
<evidence type="ECO:0000256" key="4">
    <source>
        <dbReference type="ARBA" id="ARBA00022989"/>
    </source>
</evidence>
<comment type="subcellular location">
    <subcellularLocation>
        <location evidence="1">Membrane</location>
        <topology evidence="1">Multi-pass membrane protein</topology>
    </subcellularLocation>
</comment>
<feature type="domain" description="PGG" evidence="9">
    <location>
        <begin position="287"/>
        <end position="407"/>
    </location>
</feature>
<evidence type="ECO:0000256" key="3">
    <source>
        <dbReference type="ARBA" id="ARBA00022737"/>
    </source>
</evidence>
<dbReference type="OMA" id="HENADMT"/>
<reference evidence="10 11" key="1">
    <citation type="journal article" date="2013" name="Genome Biol.">
        <title>The genome sequence of the most widely cultivated cacao type and its use to identify candidate genes regulating pod color.</title>
        <authorList>
            <person name="Motamayor J.C."/>
            <person name="Mockaitis K."/>
            <person name="Schmutz J."/>
            <person name="Haiminen N."/>
            <person name="Iii D.L."/>
            <person name="Cornejo O."/>
            <person name="Findley S.D."/>
            <person name="Zheng P."/>
            <person name="Utro F."/>
            <person name="Royaert S."/>
            <person name="Saski C."/>
            <person name="Jenkins J."/>
            <person name="Podicheti R."/>
            <person name="Zhao M."/>
            <person name="Scheffler B.E."/>
            <person name="Stack J.C."/>
            <person name="Feltus F.A."/>
            <person name="Mustiga G.M."/>
            <person name="Amores F."/>
            <person name="Phillips W."/>
            <person name="Marelli J.P."/>
            <person name="May G.D."/>
            <person name="Shapiro H."/>
            <person name="Ma J."/>
            <person name="Bustamante C.D."/>
            <person name="Schnell R.J."/>
            <person name="Main D."/>
            <person name="Gilbert D."/>
            <person name="Parida L."/>
            <person name="Kuhn D.N."/>
        </authorList>
    </citation>
    <scope>NUCLEOTIDE SEQUENCE [LARGE SCALE GENOMIC DNA]</scope>
    <source>
        <strain evidence="11">cv. Matina 1-6</strain>
    </source>
</reference>
<feature type="transmembrane region" description="Helical" evidence="8">
    <location>
        <begin position="382"/>
        <end position="404"/>
    </location>
</feature>
<dbReference type="SUPFAM" id="SSF48403">
    <property type="entry name" value="Ankyrin repeat"/>
    <property type="match status" value="2"/>
</dbReference>
<dbReference type="InterPro" id="IPR026961">
    <property type="entry name" value="PGG_dom"/>
</dbReference>
<sequence>MARMSSESKLYEAAEEGSVTTFLELIQQDRLLLDRVLVNYTTETPLHVAAMLGHTDFVKEIIHRKPEFTRELDSRGSSALHLASAKGYVEIVKALLFVNPDICLARDIEERNPLHLAAMKGQVDVLKELIHARPHAAQVTVAWGQSILHLCVKYGQFECLKLLIEVMDDNEIVSAKDDYGMTILHLAVAYKQIETVKFLLFNTSGEVNALNANGFTAMDVLAQSNRGLKDFDIAESLRDAGALRAAEISYTGPRIGGLRTKATPPIAQIPVTPPSKEYVQKATNNEDWLTRKRDALMVVASLNATMAFQAALTPPGGLWQDDLTGTSQGNNDTQPHEAGTSIIADKNQSYYSQYLSYNTTSFIASLSIILLLITGLPFKRRLFMWILTVIVWIAITSMALTYRISLLVFTPKAQELNVTQVLDYAVRVWSGVMGFLFLGHSIRLAARASPLHLATASGHVEVVKELLLVNPEMCLAQNQDAKNPLHIAVIKDRIEVLKELVPAKPEAAQVPAAEGETILHLCVEHYRLEALRFLVENTSTSDFVNSEYDNGFTVLHLALAKNQHENADMTGSHHGEHEIWPHTPDLKLSWEAQCSIGSTRSHRNVVQSIKIWITNTKVERNPLLTNGTALAQGRRNANNDIDIRGFLQHDEAGSARRTALMVVASIIATMACESRINPPKGLWPEINKATSFRKTSEFLSYNTTGFLASLTVILLLIGGLPLRSKFILWILTVIIWVAIASMLLAYTLGLYILLEPYGSDYPKIQLAVTTWFWYAVLAFLLLGHAIRLALKVARVFR</sequence>
<dbReference type="SMART" id="SM00248">
    <property type="entry name" value="ANK"/>
    <property type="match status" value="10"/>
</dbReference>
<keyword evidence="11" id="KW-1185">Reference proteome</keyword>